<protein>
    <submittedName>
        <fullName evidence="12">TonB-linked outer membrane protein, SusC/RagA family</fullName>
    </submittedName>
</protein>
<proteinExistence type="inferred from homology"/>
<evidence type="ECO:0000256" key="5">
    <source>
        <dbReference type="ARBA" id="ARBA00023077"/>
    </source>
</evidence>
<dbReference type="Pfam" id="PF07715">
    <property type="entry name" value="Plug"/>
    <property type="match status" value="1"/>
</dbReference>
<reference evidence="13" key="1">
    <citation type="submission" date="2016-10" db="EMBL/GenBank/DDBJ databases">
        <authorList>
            <person name="Varghese N."/>
            <person name="Submissions S."/>
        </authorList>
    </citation>
    <scope>NUCLEOTIDE SEQUENCE [LARGE SCALE GENOMIC DNA]</scope>
    <source>
        <strain evidence="13">DSM 4002</strain>
    </source>
</reference>
<sequence>MKKKYLILLLFFWGILSSYSQEFTVKGKVLDIDKTPLSGVNIVNKSNKKNTSTEPNGTYAIKASKGDVLEFTFIGYGTKSLNVLSSTLDVLLTETSQNLKEIVVIGSLGRKLNKKALGYSVQEVKGQELADTQRPNFANALQGRVAGLTVTSTSGAPGASAAIQLRGVNSLSGNNSPLYIVDGLPINNETLSQGLLISDQSNRNQDFTNRGADINPEDIESLTILKGPEAAALYGIQAGNGAIVITTKKGRKGKGRITYSNNTRFDQVYRFPEIQQVYQRGINGVSNIDYRRQFGAPFAEGTNFYNNIDNFFKTGVSTTHNISFEAGSEIGSYRVSLSNLDQEGVTPNTAFNRLNVAINGSAILSPKLKSEGTFSFTKSSNQKASKGGGGSLAALANSGYVLTLLGWPQTDDVRNYLNADGSRRKISTGISDTETDNPFWDVNKNVAEDFNNRFISNVGLVYDPTSWLNLTARIGWDVNSAQGYRAIHPESAAGITTQGFIETYYNSTSNLNTTFLASVKKSFGKFNSKILLGNAVNDNYFRILSTSGNKFFDPNFNSINNTDATTQRSQERIVQSRQIGFFTEMAFDYDNIAFLTLTGRKDWTSVLPDPFFYPSVATSFMFSNLPFLKENKVLSYGKLRASYAEAANIPSPYSAVAVYQPQLTTDGGYAYGVTGANPNLKPEFRKSFEFGTELKFFQDRLGLDVAVYSTKTIDPILRNMRLSYGTGFVVTSANFGDLKNEGLEITLNATPIKTKDFSWNLNVNFNKTDSELLNLPPSVTEYYVSDTWLYANARAGQKVGSPLTSITSHSYLRNNAGQVLIDANGFPIRNSNFEITGDRNPDFVVGFQNTFNYKNFSLSLLLDIRKGGDIFNGTEMFMYQNGISKNTLDREQPRVIEGVLRDGLENTATPTKNTIQVTPYFQNEYYRTAAIETDFIEKDINWLRMRDITLNYRMSAESLKNTPIQNFSIFLTVTDAFMITNYTGADPAVNGLNASTGGAGGAGFDFGVLSTPRGFNIGMKVGF</sequence>
<comment type="similarity">
    <text evidence="8 9">Belongs to the TonB-dependent receptor family.</text>
</comment>
<dbReference type="Gene3D" id="2.170.130.10">
    <property type="entry name" value="TonB-dependent receptor, plug domain"/>
    <property type="match status" value="1"/>
</dbReference>
<dbReference type="InterPro" id="IPR023997">
    <property type="entry name" value="TonB-dep_OMP_SusC/RagA_CS"/>
</dbReference>
<dbReference type="InterPro" id="IPR012910">
    <property type="entry name" value="Plug_dom"/>
</dbReference>
<dbReference type="eggNOG" id="COG4771">
    <property type="taxonomic scope" value="Bacteria"/>
</dbReference>
<dbReference type="InterPro" id="IPR023996">
    <property type="entry name" value="TonB-dep_OMP_SusC/RagA"/>
</dbReference>
<keyword evidence="5 9" id="KW-0798">TonB box</keyword>
<dbReference type="InterPro" id="IPR036942">
    <property type="entry name" value="Beta-barrel_TonB_sf"/>
</dbReference>
<dbReference type="Gene3D" id="2.40.170.20">
    <property type="entry name" value="TonB-dependent receptor, beta-barrel domain"/>
    <property type="match status" value="1"/>
</dbReference>
<feature type="domain" description="TonB-dependent receptor-like beta-barrel" evidence="10">
    <location>
        <begin position="411"/>
        <end position="806"/>
    </location>
</feature>
<dbReference type="RefSeq" id="WP_024981612.1">
    <property type="nucleotide sequence ID" value="NZ_CBCRUM010000033.1"/>
</dbReference>
<dbReference type="AlphaFoldDB" id="A0A1I4XWZ7"/>
<accession>A0A1I4XWZ7</accession>
<gene>
    <name evidence="12" type="ORF">SAMN05444143_1103</name>
</gene>
<comment type="subcellular location">
    <subcellularLocation>
        <location evidence="1 8">Cell outer membrane</location>
        <topology evidence="1 8">Multi-pass membrane protein</topology>
    </subcellularLocation>
</comment>
<keyword evidence="7 8" id="KW-0998">Cell outer membrane</keyword>
<dbReference type="Pfam" id="PF13715">
    <property type="entry name" value="CarbopepD_reg_2"/>
    <property type="match status" value="1"/>
</dbReference>
<dbReference type="EMBL" id="FOUT01000010">
    <property type="protein sequence ID" value="SFN30392.1"/>
    <property type="molecule type" value="Genomic_DNA"/>
</dbReference>
<keyword evidence="13" id="KW-1185">Reference proteome</keyword>
<evidence type="ECO:0000259" key="10">
    <source>
        <dbReference type="Pfam" id="PF00593"/>
    </source>
</evidence>
<dbReference type="PROSITE" id="PS52016">
    <property type="entry name" value="TONB_DEPENDENT_REC_3"/>
    <property type="match status" value="1"/>
</dbReference>
<feature type="domain" description="TonB-dependent receptor plug" evidence="11">
    <location>
        <begin position="115"/>
        <end position="242"/>
    </location>
</feature>
<organism evidence="12 13">
    <name type="scientific">Flavobacterium succinicans</name>
    <dbReference type="NCBI Taxonomy" id="29536"/>
    <lineage>
        <taxon>Bacteria</taxon>
        <taxon>Pseudomonadati</taxon>
        <taxon>Bacteroidota</taxon>
        <taxon>Flavobacteriia</taxon>
        <taxon>Flavobacteriales</taxon>
        <taxon>Flavobacteriaceae</taxon>
        <taxon>Flavobacterium</taxon>
    </lineage>
</organism>
<evidence type="ECO:0000256" key="4">
    <source>
        <dbReference type="ARBA" id="ARBA00022692"/>
    </source>
</evidence>
<dbReference type="GO" id="GO:0009279">
    <property type="term" value="C:cell outer membrane"/>
    <property type="evidence" value="ECO:0007669"/>
    <property type="project" value="UniProtKB-SubCell"/>
</dbReference>
<dbReference type="InterPro" id="IPR039426">
    <property type="entry name" value="TonB-dep_rcpt-like"/>
</dbReference>
<name>A0A1I4XWZ7_9FLAO</name>
<dbReference type="InterPro" id="IPR037066">
    <property type="entry name" value="Plug_dom_sf"/>
</dbReference>
<evidence type="ECO:0000313" key="13">
    <source>
        <dbReference type="Proteomes" id="UP000182961"/>
    </source>
</evidence>
<evidence type="ECO:0000256" key="6">
    <source>
        <dbReference type="ARBA" id="ARBA00023136"/>
    </source>
</evidence>
<evidence type="ECO:0000256" key="8">
    <source>
        <dbReference type="PROSITE-ProRule" id="PRU01360"/>
    </source>
</evidence>
<evidence type="ECO:0000313" key="12">
    <source>
        <dbReference type="EMBL" id="SFN30392.1"/>
    </source>
</evidence>
<dbReference type="NCBIfam" id="TIGR04056">
    <property type="entry name" value="OMP_RagA_SusC"/>
    <property type="match status" value="1"/>
</dbReference>
<dbReference type="Pfam" id="PF00593">
    <property type="entry name" value="TonB_dep_Rec_b-barrel"/>
    <property type="match status" value="1"/>
</dbReference>
<evidence type="ECO:0000259" key="11">
    <source>
        <dbReference type="Pfam" id="PF07715"/>
    </source>
</evidence>
<keyword evidence="2 8" id="KW-0813">Transport</keyword>
<keyword evidence="6 8" id="KW-0472">Membrane</keyword>
<dbReference type="Proteomes" id="UP000182961">
    <property type="component" value="Unassembled WGS sequence"/>
</dbReference>
<keyword evidence="3 8" id="KW-1134">Transmembrane beta strand</keyword>
<dbReference type="NCBIfam" id="TIGR04057">
    <property type="entry name" value="SusC_RagA_signa"/>
    <property type="match status" value="1"/>
</dbReference>
<evidence type="ECO:0000256" key="3">
    <source>
        <dbReference type="ARBA" id="ARBA00022452"/>
    </source>
</evidence>
<evidence type="ECO:0000256" key="9">
    <source>
        <dbReference type="RuleBase" id="RU003357"/>
    </source>
</evidence>
<evidence type="ECO:0000256" key="7">
    <source>
        <dbReference type="ARBA" id="ARBA00023237"/>
    </source>
</evidence>
<keyword evidence="4 8" id="KW-0812">Transmembrane</keyword>
<evidence type="ECO:0000256" key="1">
    <source>
        <dbReference type="ARBA" id="ARBA00004571"/>
    </source>
</evidence>
<evidence type="ECO:0000256" key="2">
    <source>
        <dbReference type="ARBA" id="ARBA00022448"/>
    </source>
</evidence>
<dbReference type="InterPro" id="IPR000531">
    <property type="entry name" value="Beta-barrel_TonB"/>
</dbReference>
<dbReference type="InterPro" id="IPR008969">
    <property type="entry name" value="CarboxyPept-like_regulatory"/>
</dbReference>
<dbReference type="SUPFAM" id="SSF56935">
    <property type="entry name" value="Porins"/>
    <property type="match status" value="1"/>
</dbReference>
<dbReference type="SUPFAM" id="SSF49464">
    <property type="entry name" value="Carboxypeptidase regulatory domain-like"/>
    <property type="match status" value="1"/>
</dbReference>